<evidence type="ECO:0000313" key="1">
    <source>
        <dbReference type="EMBL" id="TDK23552.1"/>
    </source>
</evidence>
<sequence>MRPRILCISFSDIQADARVLRQLDVLAEFGEVITLGYGAKPAAAAEHLELDAALPSLPQTPFGVALLALRAYRRVELAAPAVRAALKLAAGRSFDLVVANEARALPLAHAIADGAPVWGDMHEWAPEERVHVLSWRLLIKPFMTAVCAKYLPRTHAVTVVNDSIARLYEEQFGSATVTVRNARPFVDLRPSEQVPGVIRLVHSGAAVPGRNLEGMIEAAGLLGPRYSLDLFLVAARDGGKYLRVLESLAARANNVTVHPPVAPEELPRVLNHYDVGIFSLPPQTRNHALMLPNKFFDFVQARLAIVFSPSPETSRLIEHHHLGAVTKDFSTEALAEAVRRMSMQDVARYKSHTHTAARALSSEADEEAQRGVLRRLLQEVSPDSAVGP</sequence>
<dbReference type="SUPFAM" id="SSF53756">
    <property type="entry name" value="UDP-Glycosyltransferase/glycogen phosphorylase"/>
    <property type="match status" value="1"/>
</dbReference>
<dbReference type="Proteomes" id="UP000295411">
    <property type="component" value="Unassembled WGS sequence"/>
</dbReference>
<gene>
    <name evidence="1" type="ORF">E2F48_16335</name>
</gene>
<evidence type="ECO:0008006" key="3">
    <source>
        <dbReference type="Google" id="ProtNLM"/>
    </source>
</evidence>
<organism evidence="1 2">
    <name type="scientific">Arthrobacter crusticola</name>
    <dbReference type="NCBI Taxonomy" id="2547960"/>
    <lineage>
        <taxon>Bacteria</taxon>
        <taxon>Bacillati</taxon>
        <taxon>Actinomycetota</taxon>
        <taxon>Actinomycetes</taxon>
        <taxon>Micrococcales</taxon>
        <taxon>Micrococcaceae</taxon>
        <taxon>Arthrobacter</taxon>
    </lineage>
</organism>
<dbReference type="OrthoDB" id="9813214at2"/>
<name>A0A4V6PLM6_9MICC</name>
<protein>
    <recommendedName>
        <fullName evidence="3">Glycosyltransferase</fullName>
    </recommendedName>
</protein>
<proteinExistence type="predicted"/>
<dbReference type="EMBL" id="SMTK01000006">
    <property type="protein sequence ID" value="TDK23552.1"/>
    <property type="molecule type" value="Genomic_DNA"/>
</dbReference>
<keyword evidence="2" id="KW-1185">Reference proteome</keyword>
<dbReference type="Gene3D" id="3.40.50.2000">
    <property type="entry name" value="Glycogen Phosphorylase B"/>
    <property type="match status" value="2"/>
</dbReference>
<reference evidence="1 2" key="1">
    <citation type="submission" date="2019-03" db="EMBL/GenBank/DDBJ databases">
        <title>Arthrobacter sp. nov., an bacterium isolated from biocrust in Mu Us Desert.</title>
        <authorList>
            <person name="Lixiong L."/>
        </authorList>
    </citation>
    <scope>NUCLEOTIDE SEQUENCE [LARGE SCALE GENOMIC DNA]</scope>
    <source>
        <strain evidence="1 2">SLN-3</strain>
    </source>
</reference>
<comment type="caution">
    <text evidence="1">The sequence shown here is derived from an EMBL/GenBank/DDBJ whole genome shotgun (WGS) entry which is preliminary data.</text>
</comment>
<accession>A0A4V6PLM6</accession>
<dbReference type="AlphaFoldDB" id="A0A4V6PLM6"/>
<dbReference type="Pfam" id="PF13692">
    <property type="entry name" value="Glyco_trans_1_4"/>
    <property type="match status" value="1"/>
</dbReference>
<dbReference type="RefSeq" id="WP_133405017.1">
    <property type="nucleotide sequence ID" value="NZ_SMTK01000006.1"/>
</dbReference>
<evidence type="ECO:0000313" key="2">
    <source>
        <dbReference type="Proteomes" id="UP000295411"/>
    </source>
</evidence>